<evidence type="ECO:0000313" key="2">
    <source>
        <dbReference type="Proteomes" id="UP001189429"/>
    </source>
</evidence>
<accession>A0ABN9RW71</accession>
<protein>
    <submittedName>
        <fullName evidence="1">Uncharacterized protein</fullName>
    </submittedName>
</protein>
<proteinExistence type="predicted"/>
<name>A0ABN9RW71_9DINO</name>
<feature type="non-terminal residue" evidence="1">
    <location>
        <position position="1"/>
    </location>
</feature>
<organism evidence="1 2">
    <name type="scientific">Prorocentrum cordatum</name>
    <dbReference type="NCBI Taxonomy" id="2364126"/>
    <lineage>
        <taxon>Eukaryota</taxon>
        <taxon>Sar</taxon>
        <taxon>Alveolata</taxon>
        <taxon>Dinophyceae</taxon>
        <taxon>Prorocentrales</taxon>
        <taxon>Prorocentraceae</taxon>
        <taxon>Prorocentrum</taxon>
    </lineage>
</organism>
<keyword evidence="2" id="KW-1185">Reference proteome</keyword>
<dbReference type="Proteomes" id="UP001189429">
    <property type="component" value="Unassembled WGS sequence"/>
</dbReference>
<sequence>ECVQRLKAAIGKTTRSPLTIVAAAVDSDTWCSQMLSDYIEYAPGLLKYHARVAELSSWADTFEAGAGTYDTLAEHIKEVSIMKAQLRPQSVNFLDGKMAAALAAQHARFAASVAGPDTMQRWSAVLAEASALLPLDRQIEAICMLCEVVLNVATRGPHASTLELVASKIQPLFNAVSGAFIECSALKDAEIATISECAIALSESVAFEMTMANVGLLNMAGALHVLDLASKLTQLLGDRASQTFYVAHLQKTINMLDAWGMMTPLADMRTKDELVEGISAFAEFPAKLEALTQTASELAELSLTVPPAASYTADKIKAFYAESSDRLRSILSANLAGTIAGLVKVATCLADMAKGAQQGDGDQTIPWQESFKGKSWDEFLAHAEVTLLTLNPKALESCIDETKKALQMYQAAAAVGGGEPDAQLVGKVQNTILDGHITKLSGVLCHKVKTIADLGPLRDAAQSEMLHFRRETGMKKEKELLHPVLLARAMQALKKT</sequence>
<evidence type="ECO:0000313" key="1">
    <source>
        <dbReference type="EMBL" id="CAK0823592.1"/>
    </source>
</evidence>
<reference evidence="1" key="1">
    <citation type="submission" date="2023-10" db="EMBL/GenBank/DDBJ databases">
        <authorList>
            <person name="Chen Y."/>
            <person name="Shah S."/>
            <person name="Dougan E. K."/>
            <person name="Thang M."/>
            <person name="Chan C."/>
        </authorList>
    </citation>
    <scope>NUCLEOTIDE SEQUENCE [LARGE SCALE GENOMIC DNA]</scope>
</reference>
<gene>
    <name evidence="1" type="ORF">PCOR1329_LOCUS24244</name>
</gene>
<comment type="caution">
    <text evidence="1">The sequence shown here is derived from an EMBL/GenBank/DDBJ whole genome shotgun (WGS) entry which is preliminary data.</text>
</comment>
<dbReference type="EMBL" id="CAUYUJ010008326">
    <property type="protein sequence ID" value="CAK0823592.1"/>
    <property type="molecule type" value="Genomic_DNA"/>
</dbReference>